<accession>A0A2M7WTQ2</accession>
<organism evidence="1 2">
    <name type="scientific">Candidatus Zambryskibacteria bacterium CG_4_9_14_3_um_filter_40_16</name>
    <dbReference type="NCBI Taxonomy" id="1975111"/>
    <lineage>
        <taxon>Bacteria</taxon>
        <taxon>Candidatus Zambryskiibacteriota</taxon>
    </lineage>
</organism>
<dbReference type="Proteomes" id="UP000231487">
    <property type="component" value="Unassembled WGS sequence"/>
</dbReference>
<dbReference type="Gene3D" id="2.60.120.620">
    <property type="entry name" value="q2cbj1_9rhob like domain"/>
    <property type="match status" value="1"/>
</dbReference>
<dbReference type="EMBL" id="PFXE01000042">
    <property type="protein sequence ID" value="PJA33375.1"/>
    <property type="molecule type" value="Genomic_DNA"/>
</dbReference>
<evidence type="ECO:0000313" key="2">
    <source>
        <dbReference type="Proteomes" id="UP000231487"/>
    </source>
</evidence>
<evidence type="ECO:0008006" key="3">
    <source>
        <dbReference type="Google" id="ProtNLM"/>
    </source>
</evidence>
<proteinExistence type="predicted"/>
<name>A0A2M7WTQ2_9BACT</name>
<protein>
    <recommendedName>
        <fullName evidence="3">Prolyl 4-hydroxylase alpha subunit Fe(2+) 2OG dioxygenase domain-containing protein</fullName>
    </recommendedName>
</protein>
<sequence length="254" mass="29357">MINYYNLDAIAELENTRIISPYGFKYGFVRSIFKEDVYKDLIKSFPDVTKFKLTDKSDSGGGRKRFYVGLNYYSGEKWGSIYHMKELPQIWKDVIKESSSEELMNLLSDATGVNFNSLCNFGFTYGNGGCMQEPHIDGAIRPNDPSPIHASVACLMYFNEKSGGVAGTAIYDLDRETILFQVTDLRNSFFYFEQHPDSWHGFPTVPEGHDRRLVSLSYSQERRPIPVSESLFSHFFAPYRIKYFIRRAKRKFNL</sequence>
<comment type="caution">
    <text evidence="1">The sequence shown here is derived from an EMBL/GenBank/DDBJ whole genome shotgun (WGS) entry which is preliminary data.</text>
</comment>
<reference evidence="2" key="1">
    <citation type="submission" date="2017-09" db="EMBL/GenBank/DDBJ databases">
        <title>Depth-based differentiation of microbial function through sediment-hosted aquifers and enrichment of novel symbionts in the deep terrestrial subsurface.</title>
        <authorList>
            <person name="Probst A.J."/>
            <person name="Ladd B."/>
            <person name="Jarett J.K."/>
            <person name="Geller-Mcgrath D.E."/>
            <person name="Sieber C.M.K."/>
            <person name="Emerson J.B."/>
            <person name="Anantharaman K."/>
            <person name="Thomas B.C."/>
            <person name="Malmstrom R."/>
            <person name="Stieglmeier M."/>
            <person name="Klingl A."/>
            <person name="Woyke T."/>
            <person name="Ryan C.M."/>
            <person name="Banfield J.F."/>
        </authorList>
    </citation>
    <scope>NUCLEOTIDE SEQUENCE [LARGE SCALE GENOMIC DNA]</scope>
</reference>
<gene>
    <name evidence="1" type="ORF">CO184_02115</name>
</gene>
<dbReference type="AlphaFoldDB" id="A0A2M7WTQ2"/>
<evidence type="ECO:0000313" key="1">
    <source>
        <dbReference type="EMBL" id="PJA33375.1"/>
    </source>
</evidence>